<accession>A0A2G8JE20</accession>
<sequence>MDQLRQPGELSLEGNLAENWRKQMFLLYISASGIAAKTDEVKSAALLHVPGEDAVEIYNSFQWQEAGDEKTLNKLMEKSEEYCAPRKNVTWERHIFNTTNQKQHETIDYYVTELRNKAKSCEFGTLTKGLIRDRNVCGVSDDQIRRRLLRVEDLTLKKAVDICRASEATTHQMKSFTADTEKNLQTVRTLAKFLYTKKKSFRNQTQSCFKCDRAWTQNHDCPA</sequence>
<proteinExistence type="predicted"/>
<comment type="caution">
    <text evidence="1">The sequence shown here is derived from an EMBL/GenBank/DDBJ whole genome shotgun (WGS) entry which is preliminary data.</text>
</comment>
<protein>
    <recommendedName>
        <fullName evidence="3">Retrotransposon gag domain-containing protein</fullName>
    </recommendedName>
</protein>
<reference evidence="1 2" key="1">
    <citation type="journal article" date="2017" name="PLoS Biol.">
        <title>The sea cucumber genome provides insights into morphological evolution and visceral regeneration.</title>
        <authorList>
            <person name="Zhang X."/>
            <person name="Sun L."/>
            <person name="Yuan J."/>
            <person name="Sun Y."/>
            <person name="Gao Y."/>
            <person name="Zhang L."/>
            <person name="Li S."/>
            <person name="Dai H."/>
            <person name="Hamel J.F."/>
            <person name="Liu C."/>
            <person name="Yu Y."/>
            <person name="Liu S."/>
            <person name="Lin W."/>
            <person name="Guo K."/>
            <person name="Jin S."/>
            <person name="Xu P."/>
            <person name="Storey K.B."/>
            <person name="Huan P."/>
            <person name="Zhang T."/>
            <person name="Zhou Y."/>
            <person name="Zhang J."/>
            <person name="Lin C."/>
            <person name="Li X."/>
            <person name="Xing L."/>
            <person name="Huo D."/>
            <person name="Sun M."/>
            <person name="Wang L."/>
            <person name="Mercier A."/>
            <person name="Li F."/>
            <person name="Yang H."/>
            <person name="Xiang J."/>
        </authorList>
    </citation>
    <scope>NUCLEOTIDE SEQUENCE [LARGE SCALE GENOMIC DNA]</scope>
    <source>
        <strain evidence="1">Shaxun</strain>
        <tissue evidence="1">Muscle</tissue>
    </source>
</reference>
<evidence type="ECO:0000313" key="1">
    <source>
        <dbReference type="EMBL" id="PIK34001.1"/>
    </source>
</evidence>
<dbReference type="OrthoDB" id="8195376at2759"/>
<dbReference type="PANTHER" id="PTHR33198:SF20">
    <property type="entry name" value="RETROTRANSPOSON GAG DOMAIN-CONTAINING PROTEIN"/>
    <property type="match status" value="1"/>
</dbReference>
<keyword evidence="2" id="KW-1185">Reference proteome</keyword>
<dbReference type="PANTHER" id="PTHR33198">
    <property type="entry name" value="ANK_REP_REGION DOMAIN-CONTAINING PROTEIN-RELATED"/>
    <property type="match status" value="1"/>
</dbReference>
<dbReference type="Proteomes" id="UP000230750">
    <property type="component" value="Unassembled WGS sequence"/>
</dbReference>
<name>A0A2G8JE20_STIJA</name>
<evidence type="ECO:0000313" key="2">
    <source>
        <dbReference type="Proteomes" id="UP000230750"/>
    </source>
</evidence>
<dbReference type="AlphaFoldDB" id="A0A2G8JE20"/>
<dbReference type="STRING" id="307972.A0A2G8JE20"/>
<gene>
    <name evidence="1" type="ORF">BSL78_29182</name>
</gene>
<dbReference type="EMBL" id="MRZV01002322">
    <property type="protein sequence ID" value="PIK34001.1"/>
    <property type="molecule type" value="Genomic_DNA"/>
</dbReference>
<evidence type="ECO:0008006" key="3">
    <source>
        <dbReference type="Google" id="ProtNLM"/>
    </source>
</evidence>
<organism evidence="1 2">
    <name type="scientific">Stichopus japonicus</name>
    <name type="common">Sea cucumber</name>
    <dbReference type="NCBI Taxonomy" id="307972"/>
    <lineage>
        <taxon>Eukaryota</taxon>
        <taxon>Metazoa</taxon>
        <taxon>Echinodermata</taxon>
        <taxon>Eleutherozoa</taxon>
        <taxon>Echinozoa</taxon>
        <taxon>Holothuroidea</taxon>
        <taxon>Aspidochirotacea</taxon>
        <taxon>Aspidochirotida</taxon>
        <taxon>Stichopodidae</taxon>
        <taxon>Apostichopus</taxon>
    </lineage>
</organism>